<evidence type="ECO:0000313" key="2">
    <source>
        <dbReference type="EMBL" id="EDQ49106.1"/>
    </source>
</evidence>
<dbReference type="AlphaFoldDB" id="A9U5E8"/>
<evidence type="ECO:0000256" key="1">
    <source>
        <dbReference type="SAM" id="MobiDB-lite"/>
    </source>
</evidence>
<accession>A9U5E8</accession>
<organism>
    <name type="scientific">Physcomitrium patens</name>
    <name type="common">Spreading-leaved earth moss</name>
    <name type="synonym">Physcomitrella patens</name>
    <dbReference type="NCBI Taxonomy" id="3218"/>
    <lineage>
        <taxon>Eukaryota</taxon>
        <taxon>Viridiplantae</taxon>
        <taxon>Streptophyta</taxon>
        <taxon>Embryophyta</taxon>
        <taxon>Bryophyta</taxon>
        <taxon>Bryophytina</taxon>
        <taxon>Bryopsida</taxon>
        <taxon>Funariidae</taxon>
        <taxon>Funariales</taxon>
        <taxon>Funariaceae</taxon>
        <taxon>Physcomitrium</taxon>
    </lineage>
</organism>
<proteinExistence type="predicted"/>
<sequence>MVEEKRGRAIYEEDVIEPENKRRSLKNKEAFKEQKSEKMPSSTHPGGIPLPKEWWEKSKGKEKDDVRKSKSKNPAYKLQSHIEISTNMKSILEEKILDAKIEFTLKEALGVTKKDFYELIINVIKKKRYSVPYWARITMETCVRLGDSKDPILALVDHGSKINIMSRQIYEKNK</sequence>
<feature type="compositionally biased region" description="Basic and acidic residues" evidence="1">
    <location>
        <begin position="18"/>
        <end position="38"/>
    </location>
</feature>
<protein>
    <submittedName>
        <fullName evidence="2">Predicted protein</fullName>
    </submittedName>
</protein>
<reference evidence="2" key="1">
    <citation type="journal article" date="2008" name="Science">
        <title>The Physcomitrella genome reveals evolutionary insights into the conquest of land by plants.</title>
        <authorList>
            <person name="Rensing S."/>
            <person name="Lang D."/>
            <person name="Zimmer A."/>
            <person name="Terry A."/>
            <person name="Salamov A."/>
            <person name="Shapiro H."/>
            <person name="Nishiyama T."/>
            <person name="Perroud P.-F."/>
            <person name="Lindquist E."/>
            <person name="Kamisugi Y."/>
            <person name="Tanahashi T."/>
            <person name="Sakakibara K."/>
            <person name="Fujita T."/>
            <person name="Oishi K."/>
            <person name="Shin-I T."/>
            <person name="Kuroki Y."/>
            <person name="Toyoda A."/>
            <person name="Suzuki Y."/>
            <person name="Hashimoto A."/>
            <person name="Yamaguchi K."/>
            <person name="Sugano A."/>
            <person name="Kohara Y."/>
            <person name="Fujiyama A."/>
            <person name="Anterola A."/>
            <person name="Aoki S."/>
            <person name="Ashton N."/>
            <person name="Barbazuk W.B."/>
            <person name="Barker E."/>
            <person name="Bennetzen J."/>
            <person name="Bezanilla M."/>
            <person name="Blankenship R."/>
            <person name="Cho S.H."/>
            <person name="Dutcher S."/>
            <person name="Estelle M."/>
            <person name="Fawcett J.A."/>
            <person name="Gundlach H."/>
            <person name="Hanada K."/>
            <person name="Heyl A."/>
            <person name="Hicks K.A."/>
            <person name="Hugh J."/>
            <person name="Lohr M."/>
            <person name="Mayer K."/>
            <person name="Melkozernov A."/>
            <person name="Murata T."/>
            <person name="Nelson D."/>
            <person name="Pils B."/>
            <person name="Prigge M."/>
            <person name="Reiss B."/>
            <person name="Renner T."/>
            <person name="Rombauts S."/>
            <person name="Rushton P."/>
            <person name="Sanderfoot A."/>
            <person name="Schween G."/>
            <person name="Shiu S.-H."/>
            <person name="Stueber K."/>
            <person name="Theodoulou F.L."/>
            <person name="Tu H."/>
            <person name="Van de Peer Y."/>
            <person name="Verrier P.J."/>
            <person name="Waters E."/>
            <person name="Wood A."/>
            <person name="Yang L."/>
            <person name="Cove D."/>
            <person name="Cuming A."/>
            <person name="Hasebe M."/>
            <person name="Lucas S."/>
            <person name="Mishler D.B."/>
            <person name="Reski R."/>
            <person name="Grigoriev I."/>
            <person name="Quatrano R.S."/>
            <person name="Boore J.L."/>
        </authorList>
    </citation>
    <scope>NUCLEOTIDE SEQUENCE [LARGE SCALE GENOMIC DNA]</scope>
</reference>
<feature type="region of interest" description="Disordered" evidence="1">
    <location>
        <begin position="1"/>
        <end position="73"/>
    </location>
</feature>
<feature type="compositionally biased region" description="Basic and acidic residues" evidence="1">
    <location>
        <begin position="53"/>
        <end position="68"/>
    </location>
</feature>
<name>A9U5E8_PHYPA</name>
<dbReference type="EMBL" id="DS545490">
    <property type="protein sequence ID" value="EDQ49106.1"/>
    <property type="molecule type" value="Genomic_DNA"/>
</dbReference>
<gene>
    <name evidence="2" type="ORF">PHYPADRAFT_102619</name>
</gene>
<feature type="compositionally biased region" description="Basic and acidic residues" evidence="1">
    <location>
        <begin position="1"/>
        <end position="11"/>
    </location>
</feature>